<protein>
    <recommendedName>
        <fullName evidence="3">TetR family transcriptional regulator</fullName>
    </recommendedName>
</protein>
<sequence length="234" mass="27463">MAEEENKNKTKRYRRTNVDIQADIIKAAESLIKKKGFASMLVTELIKKARIEPLVFYNRYDNLGEFYDEFVKRYDYWFKGVLTGIEFPTDSKLGYINILKNLQEELQEKSVMLELLRWEIAEGNETTVRTAMLREMHTLPLVNIYETKFKDIDISAISALIIGGIYYLNLHRDRSKFAEIDLNTEVGRKRIEKALEDLGNMIFHYQDLTDYKHTVAEKMKENGISDEIIKKCLN</sequence>
<evidence type="ECO:0000313" key="1">
    <source>
        <dbReference type="EMBL" id="ALO48247.1"/>
    </source>
</evidence>
<dbReference type="Proteomes" id="UP000056252">
    <property type="component" value="Chromosome"/>
</dbReference>
<dbReference type="InterPro" id="IPR009057">
    <property type="entry name" value="Homeodomain-like_sf"/>
</dbReference>
<dbReference type="RefSeq" id="WP_025066536.1">
    <property type="nucleotide sequence ID" value="NZ_CP013195.1"/>
</dbReference>
<dbReference type="SUPFAM" id="SSF46689">
    <property type="entry name" value="Homeodomain-like"/>
    <property type="match status" value="1"/>
</dbReference>
<dbReference type="OrthoDB" id="836882at2"/>
<dbReference type="KEGG" id="peo:AS203_03390"/>
<accession>A0A0S2KIX0</accession>
<keyword evidence="2" id="KW-1185">Reference proteome</keyword>
<reference evidence="2" key="1">
    <citation type="submission" date="2015-11" db="EMBL/GenBank/DDBJ databases">
        <authorList>
            <person name="Holder M.E."/>
            <person name="Ajami N.J."/>
            <person name="Petrosino J.F."/>
        </authorList>
    </citation>
    <scope>NUCLEOTIDE SEQUENCE [LARGE SCALE GENOMIC DNA]</scope>
    <source>
        <strain evidence="2">F0113</strain>
    </source>
</reference>
<organism evidence="1 2">
    <name type="scientific">Hoylesella enoeca</name>
    <dbReference type="NCBI Taxonomy" id="76123"/>
    <lineage>
        <taxon>Bacteria</taxon>
        <taxon>Pseudomonadati</taxon>
        <taxon>Bacteroidota</taxon>
        <taxon>Bacteroidia</taxon>
        <taxon>Bacteroidales</taxon>
        <taxon>Prevotellaceae</taxon>
        <taxon>Hoylesella</taxon>
    </lineage>
</organism>
<dbReference type="eggNOG" id="COG1309">
    <property type="taxonomic scope" value="Bacteria"/>
</dbReference>
<dbReference type="AlphaFoldDB" id="A0A0S2KIX0"/>
<evidence type="ECO:0000313" key="2">
    <source>
        <dbReference type="Proteomes" id="UP000056252"/>
    </source>
</evidence>
<dbReference type="STRING" id="76123.AS203_03390"/>
<gene>
    <name evidence="1" type="ORF">AS203_03390</name>
</gene>
<dbReference type="EMBL" id="CP013195">
    <property type="protein sequence ID" value="ALO48247.1"/>
    <property type="molecule type" value="Genomic_DNA"/>
</dbReference>
<name>A0A0S2KIX0_9BACT</name>
<evidence type="ECO:0008006" key="3">
    <source>
        <dbReference type="Google" id="ProtNLM"/>
    </source>
</evidence>
<proteinExistence type="predicted"/>
<dbReference type="Gene3D" id="1.10.357.10">
    <property type="entry name" value="Tetracycline Repressor, domain 2"/>
    <property type="match status" value="1"/>
</dbReference>